<evidence type="ECO:0000313" key="3">
    <source>
        <dbReference type="EMBL" id="TWI82166.1"/>
    </source>
</evidence>
<dbReference type="AlphaFoldDB" id="A0A562SNC8"/>
<feature type="coiled-coil region" evidence="1">
    <location>
        <begin position="7"/>
        <end position="48"/>
    </location>
</feature>
<evidence type="ECO:0000256" key="1">
    <source>
        <dbReference type="SAM" id="Coils"/>
    </source>
</evidence>
<reference evidence="3 4" key="1">
    <citation type="submission" date="2019-07" db="EMBL/GenBank/DDBJ databases">
        <title>Genomic Encyclopedia of Archaeal and Bacterial Type Strains, Phase II (KMG-II): from individual species to whole genera.</title>
        <authorList>
            <person name="Goeker M."/>
        </authorList>
    </citation>
    <scope>NUCLEOTIDE SEQUENCE [LARGE SCALE GENOMIC DNA]</scope>
    <source>
        <strain evidence="3 4">ATCC BAA-252</strain>
    </source>
</reference>
<dbReference type="OrthoDB" id="7909028at2"/>
<gene>
    <name evidence="3" type="ORF">JM93_03510</name>
</gene>
<protein>
    <submittedName>
        <fullName evidence="3">Uncharacterized protein</fullName>
    </submittedName>
</protein>
<organism evidence="3 4">
    <name type="scientific">Roseibium hamelinense</name>
    <dbReference type="NCBI Taxonomy" id="150831"/>
    <lineage>
        <taxon>Bacteria</taxon>
        <taxon>Pseudomonadati</taxon>
        <taxon>Pseudomonadota</taxon>
        <taxon>Alphaproteobacteria</taxon>
        <taxon>Hyphomicrobiales</taxon>
        <taxon>Stappiaceae</taxon>
        <taxon>Roseibium</taxon>
    </lineage>
</organism>
<feature type="region of interest" description="Disordered" evidence="2">
    <location>
        <begin position="48"/>
        <end position="78"/>
    </location>
</feature>
<dbReference type="EMBL" id="VLLF01000009">
    <property type="protein sequence ID" value="TWI82166.1"/>
    <property type="molecule type" value="Genomic_DNA"/>
</dbReference>
<keyword evidence="4" id="KW-1185">Reference proteome</keyword>
<keyword evidence="1" id="KW-0175">Coiled coil</keyword>
<sequence length="78" mass="9043">MQTPVNTAETALKIKELELRLEVAKQRLSDRDEQLAEVKEDRDRWRQQATALLPDPKRSTENTGLLRRLFGREKPNSG</sequence>
<accession>A0A562SNC8</accession>
<dbReference type="RefSeq" id="WP_145345909.1">
    <property type="nucleotide sequence ID" value="NZ_SMLY01000084.1"/>
</dbReference>
<proteinExistence type="predicted"/>
<comment type="caution">
    <text evidence="3">The sequence shown here is derived from an EMBL/GenBank/DDBJ whole genome shotgun (WGS) entry which is preliminary data.</text>
</comment>
<name>A0A562SNC8_9HYPH</name>
<dbReference type="Proteomes" id="UP000320593">
    <property type="component" value="Unassembled WGS sequence"/>
</dbReference>
<evidence type="ECO:0000256" key="2">
    <source>
        <dbReference type="SAM" id="MobiDB-lite"/>
    </source>
</evidence>
<evidence type="ECO:0000313" key="4">
    <source>
        <dbReference type="Proteomes" id="UP000320593"/>
    </source>
</evidence>